<keyword evidence="3" id="KW-0732">Signal</keyword>
<dbReference type="PRINTS" id="PR01032">
    <property type="entry name" value="PHAGEIV"/>
</dbReference>
<dbReference type="InterPro" id="IPR032789">
    <property type="entry name" value="T2SS-T3SS_pil_N"/>
</dbReference>
<dbReference type="STRING" id="349095.SAMN05660299_01647"/>
<feature type="domain" description="Pilus formation protein N-terminal" evidence="6">
    <location>
        <begin position="30"/>
        <end position="98"/>
    </location>
</feature>
<dbReference type="GO" id="GO:0015627">
    <property type="term" value="C:type II protein secretion system complex"/>
    <property type="evidence" value="ECO:0007669"/>
    <property type="project" value="TreeGrafter"/>
</dbReference>
<dbReference type="Pfam" id="PF04972">
    <property type="entry name" value="BON"/>
    <property type="match status" value="1"/>
</dbReference>
<keyword evidence="2" id="KW-0175">Coiled coil</keyword>
<feature type="chain" id="PRO_5011644243" evidence="3">
    <location>
        <begin position="30"/>
        <end position="576"/>
    </location>
</feature>
<dbReference type="RefSeq" id="WP_176762916.1">
    <property type="nucleotide sequence ID" value="NZ_FNHQ01000015.1"/>
</dbReference>
<name>A0A1G9WMA0_9FIRM</name>
<feature type="coiled-coil region" evidence="2">
    <location>
        <begin position="451"/>
        <end position="488"/>
    </location>
</feature>
<proteinExistence type="inferred from homology"/>
<dbReference type="PROSITE" id="PS00875">
    <property type="entry name" value="T2SP_D"/>
    <property type="match status" value="1"/>
</dbReference>
<evidence type="ECO:0000259" key="6">
    <source>
        <dbReference type="Pfam" id="PF13629"/>
    </source>
</evidence>
<evidence type="ECO:0000313" key="7">
    <source>
        <dbReference type="EMBL" id="SDM85654.1"/>
    </source>
</evidence>
<dbReference type="InterPro" id="IPR001775">
    <property type="entry name" value="GspD/PilQ"/>
</dbReference>
<dbReference type="GO" id="GO:0009306">
    <property type="term" value="P:protein secretion"/>
    <property type="evidence" value="ECO:0007669"/>
    <property type="project" value="InterPro"/>
</dbReference>
<dbReference type="Proteomes" id="UP000199309">
    <property type="component" value="Unassembled WGS sequence"/>
</dbReference>
<evidence type="ECO:0000313" key="8">
    <source>
        <dbReference type="Proteomes" id="UP000199309"/>
    </source>
</evidence>
<dbReference type="PANTHER" id="PTHR30332:SF17">
    <property type="entry name" value="TYPE IV PILIATION SYSTEM PROTEIN DR_0774-RELATED"/>
    <property type="match status" value="1"/>
</dbReference>
<evidence type="ECO:0000259" key="5">
    <source>
        <dbReference type="Pfam" id="PF04972"/>
    </source>
</evidence>
<dbReference type="Pfam" id="PF13629">
    <property type="entry name" value="T2SS-T3SS_pil_N"/>
    <property type="match status" value="1"/>
</dbReference>
<gene>
    <name evidence="7" type="ORF">SAMN05660299_01647</name>
</gene>
<sequence>MNKKKLKNGIWALPFCTAVWMMSATVAWAASDIVIDINQSQIMNINGGISRIAIANPAIADVTVTSGQQLVLVAKGVGSTSLYVWDGGGRRHDYNVIITDQDVGTGEVIQRIIGYSGVHVDKIGGKILLTGEVKDQEQQQRAEAIAKMYGSDVIDMLTLTDPMQIRIEARIVEISKNKTKNLGINWGNAASVDSTTGIASVNPGSFSFGQYSKFDTTTMSYDSNNNVIAVNSRKYNTTAPLMATLNLLIGNGDAKVLSQPHVVTMSGQKASILIGGEMPVPSTNSNGSTNVQWKNYGIELNMEPIANEDGLITSKVMVSVSTLSSAAGIIVNGTSLMGLATRKAETVVSLPSGQTMVIGGLISTEETKSINKIPILGDIPILGRLFRDVSESHDEKELLIFITPTLIDNSTPTRVSEAMQHELHAITRDEQQMPVIPKIMDSNTVVAKDEYQEEDEAVAAQKAANKAKEKEEIAKARAKRLAKAAKEAGNTPDSNFIHAATEADREASIHTMSRTTNSYQQVVAANNANNGIVPVRLDQHMNDTNNTSPSDHTPGLLEQKLAILRAKNEKAKENIT</sequence>
<feature type="domain" description="BON" evidence="5">
    <location>
        <begin position="113"/>
        <end position="158"/>
    </location>
</feature>
<keyword evidence="8" id="KW-1185">Reference proteome</keyword>
<evidence type="ECO:0000256" key="1">
    <source>
        <dbReference type="RuleBase" id="RU004003"/>
    </source>
</evidence>
<comment type="similarity">
    <text evidence="1">Belongs to the bacterial secretin family.</text>
</comment>
<evidence type="ECO:0000256" key="3">
    <source>
        <dbReference type="SAM" id="SignalP"/>
    </source>
</evidence>
<dbReference type="Pfam" id="PF00263">
    <property type="entry name" value="Secretin"/>
    <property type="match status" value="1"/>
</dbReference>
<dbReference type="InterPro" id="IPR050810">
    <property type="entry name" value="Bact_Secretion_Sys_Channel"/>
</dbReference>
<dbReference type="InterPro" id="IPR004845">
    <property type="entry name" value="T2SS_GspD_CS"/>
</dbReference>
<dbReference type="PRINTS" id="PR00811">
    <property type="entry name" value="BCTERIALGSPD"/>
</dbReference>
<organism evidence="7 8">
    <name type="scientific">Megasphaera paucivorans</name>
    <dbReference type="NCBI Taxonomy" id="349095"/>
    <lineage>
        <taxon>Bacteria</taxon>
        <taxon>Bacillati</taxon>
        <taxon>Bacillota</taxon>
        <taxon>Negativicutes</taxon>
        <taxon>Veillonellales</taxon>
        <taxon>Veillonellaceae</taxon>
        <taxon>Megasphaera</taxon>
    </lineage>
</organism>
<reference evidence="7 8" key="1">
    <citation type="submission" date="2016-10" db="EMBL/GenBank/DDBJ databases">
        <authorList>
            <person name="de Groot N.N."/>
        </authorList>
    </citation>
    <scope>NUCLEOTIDE SEQUENCE [LARGE SCALE GENOMIC DNA]</scope>
    <source>
        <strain evidence="7 8">DSM 16981</strain>
    </source>
</reference>
<evidence type="ECO:0000259" key="4">
    <source>
        <dbReference type="Pfam" id="PF00263"/>
    </source>
</evidence>
<evidence type="ECO:0000256" key="2">
    <source>
        <dbReference type="SAM" id="Coils"/>
    </source>
</evidence>
<feature type="domain" description="Type II/III secretion system secretin-like" evidence="4">
    <location>
        <begin position="248"/>
        <end position="407"/>
    </location>
</feature>
<protein>
    <submittedName>
        <fullName evidence="7">Pilus assembly protein CpaC</fullName>
    </submittedName>
</protein>
<accession>A0A1G9WMA0</accession>
<feature type="signal peptide" evidence="3">
    <location>
        <begin position="1"/>
        <end position="29"/>
    </location>
</feature>
<dbReference type="PANTHER" id="PTHR30332">
    <property type="entry name" value="PROBABLE GENERAL SECRETION PATHWAY PROTEIN D"/>
    <property type="match status" value="1"/>
</dbReference>
<dbReference type="InterPro" id="IPR004846">
    <property type="entry name" value="T2SS/T3SS_dom"/>
</dbReference>
<dbReference type="InterPro" id="IPR007055">
    <property type="entry name" value="BON_dom"/>
</dbReference>
<dbReference type="EMBL" id="FNHQ01000015">
    <property type="protein sequence ID" value="SDM85654.1"/>
    <property type="molecule type" value="Genomic_DNA"/>
</dbReference>
<dbReference type="AlphaFoldDB" id="A0A1G9WMA0"/>